<proteinExistence type="predicted"/>
<dbReference type="RefSeq" id="WP_153417956.1">
    <property type="nucleotide sequence ID" value="NZ_WFLM01000001.1"/>
</dbReference>
<keyword evidence="3" id="KW-1185">Reference proteome</keyword>
<dbReference type="InterPro" id="IPR007172">
    <property type="entry name" value="DUF374"/>
</dbReference>
<evidence type="ECO:0000313" key="3">
    <source>
        <dbReference type="Proteomes" id="UP000437748"/>
    </source>
</evidence>
<name>A0A6N6VVT8_9BACT</name>
<gene>
    <name evidence="2" type="ORF">GCL60_00570</name>
</gene>
<dbReference type="Pfam" id="PF04028">
    <property type="entry name" value="DUF374"/>
    <property type="match status" value="1"/>
</dbReference>
<reference evidence="2 3" key="1">
    <citation type="submission" date="2019-10" db="EMBL/GenBank/DDBJ databases">
        <title>New species of Slilvanegrellaceae.</title>
        <authorList>
            <person name="Pitt A."/>
            <person name="Hahn M.W."/>
        </authorList>
    </citation>
    <scope>NUCLEOTIDE SEQUENCE [LARGE SCALE GENOMIC DNA]</scope>
    <source>
        <strain evidence="2 3">SP-Ram-0.45-NSY-1</strain>
    </source>
</reference>
<organism evidence="2 3">
    <name type="scientific">Silvanigrella paludirubra</name>
    <dbReference type="NCBI Taxonomy" id="2499159"/>
    <lineage>
        <taxon>Bacteria</taxon>
        <taxon>Pseudomonadati</taxon>
        <taxon>Bdellovibrionota</taxon>
        <taxon>Oligoflexia</taxon>
        <taxon>Silvanigrellales</taxon>
        <taxon>Silvanigrellaceae</taxon>
        <taxon>Silvanigrella</taxon>
    </lineage>
</organism>
<protein>
    <submittedName>
        <fullName evidence="2">DUF374 domain-containing protein</fullName>
    </submittedName>
</protein>
<sequence length="223" mass="25295">MRRILFYLGYFYYLLLVKTARIKLTGFEQVQEFWKNGKNVVFCCPHNAILACFVGVDSLVRPNVVLISSLSGDGELVAKLLIKRRFEMIRGSSSRGGKKALLELQKAGKLGKSLGVAFDGPKGPPFVPKRGIIGCARAVDGPLFFIHAHALKGRIFGFPKGIRVNSWDRFLIPLPFCEISVCFEKIPEKQELNIQDDLKYEDYVLENVQKRATELYSHIYHKK</sequence>
<comment type="caution">
    <text evidence="2">The sequence shown here is derived from an EMBL/GenBank/DDBJ whole genome shotgun (WGS) entry which is preliminary data.</text>
</comment>
<dbReference type="EMBL" id="WFLM01000001">
    <property type="protein sequence ID" value="KAB8040441.1"/>
    <property type="molecule type" value="Genomic_DNA"/>
</dbReference>
<dbReference type="OrthoDB" id="9810508at2"/>
<evidence type="ECO:0000313" key="2">
    <source>
        <dbReference type="EMBL" id="KAB8040441.1"/>
    </source>
</evidence>
<accession>A0A6N6VVT8</accession>
<dbReference type="Proteomes" id="UP000437748">
    <property type="component" value="Unassembled WGS sequence"/>
</dbReference>
<dbReference type="AlphaFoldDB" id="A0A6N6VVT8"/>
<evidence type="ECO:0000259" key="1">
    <source>
        <dbReference type="Pfam" id="PF04028"/>
    </source>
</evidence>
<feature type="domain" description="DUF374" evidence="1">
    <location>
        <begin position="62"/>
        <end position="124"/>
    </location>
</feature>